<feature type="compositionally biased region" description="Acidic residues" evidence="2">
    <location>
        <begin position="431"/>
        <end position="451"/>
    </location>
</feature>
<feature type="repeat" description="ANK" evidence="1">
    <location>
        <begin position="2"/>
        <end position="34"/>
    </location>
</feature>
<dbReference type="Gene3D" id="1.20.1280.50">
    <property type="match status" value="1"/>
</dbReference>
<dbReference type="EMBL" id="JAKCXM010000033">
    <property type="protein sequence ID" value="KAJ0406369.1"/>
    <property type="molecule type" value="Genomic_DNA"/>
</dbReference>
<evidence type="ECO:0000259" key="3">
    <source>
        <dbReference type="Pfam" id="PF12937"/>
    </source>
</evidence>
<dbReference type="InterPro" id="IPR036770">
    <property type="entry name" value="Ankyrin_rpt-contain_sf"/>
</dbReference>
<feature type="repeat" description="ANK" evidence="1">
    <location>
        <begin position="35"/>
        <end position="67"/>
    </location>
</feature>
<dbReference type="InterPro" id="IPR002110">
    <property type="entry name" value="Ankyrin_rpt"/>
</dbReference>
<dbReference type="Gene3D" id="1.25.40.20">
    <property type="entry name" value="Ankyrin repeat-containing domain"/>
    <property type="match status" value="1"/>
</dbReference>
<evidence type="ECO:0000313" key="5">
    <source>
        <dbReference type="Proteomes" id="UP001209570"/>
    </source>
</evidence>
<keyword evidence="5" id="KW-1185">Reference proteome</keyword>
<accession>A0AAD5QDB2</accession>
<gene>
    <name evidence="4" type="ORF">P43SY_006977</name>
</gene>
<dbReference type="PROSITE" id="PS50088">
    <property type="entry name" value="ANK_REPEAT"/>
    <property type="match status" value="3"/>
</dbReference>
<feature type="region of interest" description="Disordered" evidence="2">
    <location>
        <begin position="486"/>
        <end position="521"/>
    </location>
</feature>
<keyword evidence="1" id="KW-0040">ANK repeat</keyword>
<dbReference type="PROSITE" id="PS50297">
    <property type="entry name" value="ANK_REP_REGION"/>
    <property type="match status" value="3"/>
</dbReference>
<dbReference type="Pfam" id="PF12937">
    <property type="entry name" value="F-box-like"/>
    <property type="match status" value="1"/>
</dbReference>
<organism evidence="4 5">
    <name type="scientific">Pythium insidiosum</name>
    <name type="common">Pythiosis disease agent</name>
    <dbReference type="NCBI Taxonomy" id="114742"/>
    <lineage>
        <taxon>Eukaryota</taxon>
        <taxon>Sar</taxon>
        <taxon>Stramenopiles</taxon>
        <taxon>Oomycota</taxon>
        <taxon>Peronosporomycetes</taxon>
        <taxon>Pythiales</taxon>
        <taxon>Pythiaceae</taxon>
        <taxon>Pythium</taxon>
    </lineage>
</organism>
<feature type="repeat" description="ANK" evidence="1">
    <location>
        <begin position="68"/>
        <end position="100"/>
    </location>
</feature>
<dbReference type="GO" id="GO:0005634">
    <property type="term" value="C:nucleus"/>
    <property type="evidence" value="ECO:0007669"/>
    <property type="project" value="TreeGrafter"/>
</dbReference>
<sequence>MRGFTPVHHAAARGHLDVLQLLLNFGWPVDVRNDLGESPLHLASYGGHVPATEFLLDRGANANALTCDGETPLFYASRKHQYRVVRMLIRRECDLSIKNRFGDLAEDEALDEKTRLEFSIGREDRNRLYAEATEATRERALTQKHRELVLAFLDLRSLCRVSQVCYRWHRATDCPALWRRLGVSRWELSLQMTVGLGAVSPMSLVAVEAFFYREPKEATKIWRRMAHVAPDSLTYCRVTFSRCQYAQLCQPQGQQHFTPPKAFQDVLPSDALMQELVDAPPRHQQHRDALARDLGIKLACGLELLDASDACDQRGVSWRSIINALAQSEPDLAIDGGEDDDDAWLFVHPDSLEDKLQRMAIGAKERADGASFEAGAAGAEELDGIAQMFNNFVSSMSGVDGVEGSESVQFDMQSFLRILEQDRNGGRAHDDDDGFFDEEDDDDDDDDDGHDDDERWIGQDARGVDVEGDDERLMREAMDEMDAELRDTTLPKTFTRLPVDDSTAPHDNDETARVDSDLNDEPQPLNLDFNLLSNLLESLASQEGMAGPVSNLLSELAATKSSP</sequence>
<feature type="domain" description="F-box" evidence="3">
    <location>
        <begin position="149"/>
        <end position="181"/>
    </location>
</feature>
<dbReference type="AlphaFoldDB" id="A0AAD5QDB2"/>
<comment type="caution">
    <text evidence="4">The sequence shown here is derived from an EMBL/GenBank/DDBJ whole genome shotgun (WGS) entry which is preliminary data.</text>
</comment>
<dbReference type="Pfam" id="PF12796">
    <property type="entry name" value="Ank_2"/>
    <property type="match status" value="1"/>
</dbReference>
<feature type="compositionally biased region" description="Basic and acidic residues" evidence="2">
    <location>
        <begin position="503"/>
        <end position="516"/>
    </location>
</feature>
<feature type="compositionally biased region" description="Basic and acidic residues" evidence="2">
    <location>
        <begin position="452"/>
        <end position="471"/>
    </location>
</feature>
<dbReference type="SUPFAM" id="SSF81383">
    <property type="entry name" value="F-box domain"/>
    <property type="match status" value="1"/>
</dbReference>
<dbReference type="Pfam" id="PF07093">
    <property type="entry name" value="SGT1"/>
    <property type="match status" value="2"/>
</dbReference>
<dbReference type="InterPro" id="IPR036047">
    <property type="entry name" value="F-box-like_dom_sf"/>
</dbReference>
<name>A0AAD5QDB2_PYTIN</name>
<dbReference type="PRINTS" id="PR01415">
    <property type="entry name" value="ANKYRIN"/>
</dbReference>
<evidence type="ECO:0000256" key="2">
    <source>
        <dbReference type="SAM" id="MobiDB-lite"/>
    </source>
</evidence>
<dbReference type="SUPFAM" id="SSF48403">
    <property type="entry name" value="Ankyrin repeat"/>
    <property type="match status" value="1"/>
</dbReference>
<evidence type="ECO:0000256" key="1">
    <source>
        <dbReference type="PROSITE-ProRule" id="PRU00023"/>
    </source>
</evidence>
<evidence type="ECO:0000313" key="4">
    <source>
        <dbReference type="EMBL" id="KAJ0406369.1"/>
    </source>
</evidence>
<dbReference type="InterPro" id="IPR010770">
    <property type="entry name" value="Ecd"/>
</dbReference>
<protein>
    <recommendedName>
        <fullName evidence="3">F-box domain-containing protein</fullName>
    </recommendedName>
</protein>
<dbReference type="Proteomes" id="UP001209570">
    <property type="component" value="Unassembled WGS sequence"/>
</dbReference>
<dbReference type="PANTHER" id="PTHR13060">
    <property type="entry name" value="SGT1 PROTEIN HSGT1 SUPPRESSOR OF GCR2"/>
    <property type="match status" value="1"/>
</dbReference>
<dbReference type="PANTHER" id="PTHR13060:SF0">
    <property type="entry name" value="PROTEIN ECDYSONELESS HOMOLOG"/>
    <property type="match status" value="1"/>
</dbReference>
<dbReference type="InterPro" id="IPR001810">
    <property type="entry name" value="F-box_dom"/>
</dbReference>
<dbReference type="SMART" id="SM00248">
    <property type="entry name" value="ANK"/>
    <property type="match status" value="3"/>
</dbReference>
<feature type="region of interest" description="Disordered" evidence="2">
    <location>
        <begin position="423"/>
        <end position="471"/>
    </location>
</feature>
<reference evidence="4" key="1">
    <citation type="submission" date="2021-12" db="EMBL/GenBank/DDBJ databases">
        <title>Prjna785345.</title>
        <authorList>
            <person name="Rujirawat T."/>
            <person name="Krajaejun T."/>
        </authorList>
    </citation>
    <scope>NUCLEOTIDE SEQUENCE</scope>
    <source>
        <strain evidence="4">Pi057C3</strain>
    </source>
</reference>
<proteinExistence type="predicted"/>